<organism evidence="1 2">
    <name type="scientific">Aphis craccivora</name>
    <name type="common">Cowpea aphid</name>
    <dbReference type="NCBI Taxonomy" id="307492"/>
    <lineage>
        <taxon>Eukaryota</taxon>
        <taxon>Metazoa</taxon>
        <taxon>Ecdysozoa</taxon>
        <taxon>Arthropoda</taxon>
        <taxon>Hexapoda</taxon>
        <taxon>Insecta</taxon>
        <taxon>Pterygota</taxon>
        <taxon>Neoptera</taxon>
        <taxon>Paraneoptera</taxon>
        <taxon>Hemiptera</taxon>
        <taxon>Sternorrhyncha</taxon>
        <taxon>Aphidomorpha</taxon>
        <taxon>Aphidoidea</taxon>
        <taxon>Aphididae</taxon>
        <taxon>Aphidini</taxon>
        <taxon>Aphis</taxon>
        <taxon>Aphis</taxon>
    </lineage>
</organism>
<evidence type="ECO:0000313" key="2">
    <source>
        <dbReference type="Proteomes" id="UP000478052"/>
    </source>
</evidence>
<dbReference type="AlphaFoldDB" id="A0A6G0VKJ3"/>
<dbReference type="Proteomes" id="UP000478052">
    <property type="component" value="Unassembled WGS sequence"/>
</dbReference>
<keyword evidence="2" id="KW-1185">Reference proteome</keyword>
<protein>
    <submittedName>
        <fullName evidence="1">MULE domain-containing protein</fullName>
    </submittedName>
</protein>
<dbReference type="EMBL" id="VUJU01017066">
    <property type="protein sequence ID" value="KAF0685463.1"/>
    <property type="molecule type" value="Genomic_DNA"/>
</dbReference>
<reference evidence="1 2" key="1">
    <citation type="submission" date="2019-08" db="EMBL/GenBank/DDBJ databases">
        <title>Whole genome of Aphis craccivora.</title>
        <authorList>
            <person name="Voronova N.V."/>
            <person name="Shulinski R.S."/>
            <person name="Bandarenka Y.V."/>
            <person name="Zhorov D.G."/>
            <person name="Warner D."/>
        </authorList>
    </citation>
    <scope>NUCLEOTIDE SEQUENCE [LARGE SCALE GENOMIC DNA]</scope>
    <source>
        <strain evidence="1">180601</strain>
        <tissue evidence="1">Whole Body</tissue>
    </source>
</reference>
<sequence>MIDFEKAVQKSVNEVFPECLNLLYVEIRKIAALAFIPEEAVENAFKTLIESTFYENNEPELAPLLNYFEDTWLDLPRTNNGVEGWHNTLYSILHAAHPSN</sequence>
<name>A0A6G0VKJ3_APHCR</name>
<feature type="non-terminal residue" evidence="1">
    <location>
        <position position="100"/>
    </location>
</feature>
<proteinExistence type="predicted"/>
<comment type="caution">
    <text evidence="1">The sequence shown here is derived from an EMBL/GenBank/DDBJ whole genome shotgun (WGS) entry which is preliminary data.</text>
</comment>
<dbReference type="OrthoDB" id="10012778at2759"/>
<accession>A0A6G0VKJ3</accession>
<gene>
    <name evidence="1" type="ORF">FWK35_00033492</name>
</gene>
<evidence type="ECO:0000313" key="1">
    <source>
        <dbReference type="EMBL" id="KAF0685463.1"/>
    </source>
</evidence>